<evidence type="ECO:0000313" key="2">
    <source>
        <dbReference type="EMBL" id="KIY62550.1"/>
    </source>
</evidence>
<evidence type="ECO:0000313" key="3">
    <source>
        <dbReference type="Proteomes" id="UP000054007"/>
    </source>
</evidence>
<evidence type="ECO:0000256" key="1">
    <source>
        <dbReference type="SAM" id="MobiDB-lite"/>
    </source>
</evidence>
<keyword evidence="3" id="KW-1185">Reference proteome</keyword>
<gene>
    <name evidence="2" type="ORF">CYLTODRAFT_414654</name>
</gene>
<dbReference type="EMBL" id="KN880772">
    <property type="protein sequence ID" value="KIY62550.1"/>
    <property type="molecule type" value="Genomic_DNA"/>
</dbReference>
<feature type="compositionally biased region" description="Polar residues" evidence="1">
    <location>
        <begin position="65"/>
        <end position="74"/>
    </location>
</feature>
<dbReference type="AlphaFoldDB" id="A0A0D7AX28"/>
<organism evidence="2 3">
    <name type="scientific">Cylindrobasidium torrendii FP15055 ss-10</name>
    <dbReference type="NCBI Taxonomy" id="1314674"/>
    <lineage>
        <taxon>Eukaryota</taxon>
        <taxon>Fungi</taxon>
        <taxon>Dikarya</taxon>
        <taxon>Basidiomycota</taxon>
        <taxon>Agaricomycotina</taxon>
        <taxon>Agaricomycetes</taxon>
        <taxon>Agaricomycetidae</taxon>
        <taxon>Agaricales</taxon>
        <taxon>Marasmiineae</taxon>
        <taxon>Physalacriaceae</taxon>
        <taxon>Cylindrobasidium</taxon>
    </lineage>
</organism>
<sequence>MPEATTTERPTDPVPKEEIKQEIKQEGQMSAFGALATPKEEDAVTPKHEDGIKTQEAIPFKPMSPDSSPGTASPQLMLPAPEKFDMTNTLDQIRRGFPASQYDGGRRQKNWTKRRYGTSTTRNWYGIHSGRCVCACIPYTAFWVPGSILYFWTRWMGKTKTSGIHVASSSARSYSQPLWKWPAPRIGDSNQHYIETFLELLGWVEQQENCGRAASGSGATSRRPNRKPSAQPKAKKFKPTPKGPPWKKTQWKKARTKRKAKSSNANKAPIQELLALYAFCVFLWTDHTPQKGRCTKIFPVQITEHVVERLGVDIDAIHSGLE</sequence>
<proteinExistence type="predicted"/>
<name>A0A0D7AX28_9AGAR</name>
<accession>A0A0D7AX28</accession>
<feature type="compositionally biased region" description="Basic and acidic residues" evidence="1">
    <location>
        <begin position="9"/>
        <end position="25"/>
    </location>
</feature>
<protein>
    <submittedName>
        <fullName evidence="2">Uncharacterized protein</fullName>
    </submittedName>
</protein>
<feature type="region of interest" description="Disordered" evidence="1">
    <location>
        <begin position="212"/>
        <end position="265"/>
    </location>
</feature>
<reference evidence="2 3" key="1">
    <citation type="journal article" date="2015" name="Fungal Genet. Biol.">
        <title>Evolution of novel wood decay mechanisms in Agaricales revealed by the genome sequences of Fistulina hepatica and Cylindrobasidium torrendii.</title>
        <authorList>
            <person name="Floudas D."/>
            <person name="Held B.W."/>
            <person name="Riley R."/>
            <person name="Nagy L.G."/>
            <person name="Koehler G."/>
            <person name="Ransdell A.S."/>
            <person name="Younus H."/>
            <person name="Chow J."/>
            <person name="Chiniquy J."/>
            <person name="Lipzen A."/>
            <person name="Tritt A."/>
            <person name="Sun H."/>
            <person name="Haridas S."/>
            <person name="LaButti K."/>
            <person name="Ohm R.A."/>
            <person name="Kues U."/>
            <person name="Blanchette R.A."/>
            <person name="Grigoriev I.V."/>
            <person name="Minto R.E."/>
            <person name="Hibbett D.S."/>
        </authorList>
    </citation>
    <scope>NUCLEOTIDE SEQUENCE [LARGE SCALE GENOMIC DNA]</scope>
    <source>
        <strain evidence="2 3">FP15055 ss-10</strain>
    </source>
</reference>
<feature type="compositionally biased region" description="Basic and acidic residues" evidence="1">
    <location>
        <begin position="38"/>
        <end position="53"/>
    </location>
</feature>
<dbReference type="Proteomes" id="UP000054007">
    <property type="component" value="Unassembled WGS sequence"/>
</dbReference>
<feature type="region of interest" description="Disordered" evidence="1">
    <location>
        <begin position="1"/>
        <end position="74"/>
    </location>
</feature>
<feature type="compositionally biased region" description="Basic residues" evidence="1">
    <location>
        <begin position="249"/>
        <end position="261"/>
    </location>
</feature>